<gene>
    <name evidence="27" type="ORF">S2091_3857</name>
</gene>
<evidence type="ECO:0000256" key="5">
    <source>
        <dbReference type="ARBA" id="ARBA00022519"/>
    </source>
</evidence>
<sequence length="1225" mass="136999">MNRIASNLKFFLFLLVLASHFSIADTLAVDRLTLPERTVITRSDVPLSADDWHWLRTKKVLKLGVASPDTPPFDFSIYNREYAGATADYSDVVSQLLGTKFDVLRYANRELALKALADGQIDLLGTSNQFDVFERPFVLSTPYINGQSVLVSRIGDKRRFSLDLEGLSIAVASDYVTTSELSRRYPKAIIKIYPSINCAMGAAAFAQTDLLIADLTTAHYLLNRNYSRYLKLYKVSDVKSDGYSFAFKKSDVRLKNIVNKALSVIKLEQKINIMKRWGGTNSILIDTDRWIMTRAEQRWLTEHPVVSIEVPDYQAPISYFDEKGKFRGLVADILSNIELQTGIVFDVKRNPDFSSMEPQLHDGNIDVLGQLSYTDERAKSFLFTRPFFKDQHVFVVRKNGLPITSFRQLDNKKIALTANTILIKYLHEKFPTITIIETKNHIDALGFVESGKADATVDLLAVAEYYLPNLFHDRLIISSTIDLDSEGIISQPAFAVKRSDVELHSILDKALQAIPPDELELLVSRWQPNAPAAPQQWSDYQRLIYQVLGGAALCLIIALLWNLRLKRHTRELHSAQLALADQLKFMENLTNGAPFPIYVRDRNGTLLLCNDYMLNDLGLKKEDVIGKVSAVGLTDTQEIEGLEADVDRVLEQGVTIQGIRKLYKGDNVFWVYLWLLAYHDLTGEIKGVICSYIDVTERQQLLENLEKAKEIADSASKAKTTFLATMSHEIRTPINAVVGMLELVLKKADDDVFDRAAVEVAYSSAQHLLELIGDILDVVKIEANNLRLAPERCNLREQVESVVRVFDGLARQKGLRLVLDLDTSVNRDVLMDPMRFKQILSNIVSNAIKFTQSGQVTIRLAGTQPDSEHLQVQLLIKDSGIGISDEDQLRLFQPFSQAENNTLHGRVGTGLGLVISRTLCELMGGSLRLNSMAGEGTEVHITFTVSTLEPVLTLAAEPLKEPSPNGKLTILVVDDYLPNRLLLSEQLNYLGHKVSSAEDGAIGLKLWQKEFFDVVITDCNMPVMSGYDLVRTIRAEELETQRAACVVFGFTANAQEEERERCIAAGMNDCFFKPISLEALAKKLQITPHNPILRASTRPENLARYDLGGMEKLVGSQPQLIQKLIIELINSNRKDLNLLRVYSDNADVANLSELAHKIKGGANMIRANDVIFRCEELELACKDPVAMDRVSTAVIAMEASILALEKELLPLTVNSENQDGSGSIH</sequence>
<evidence type="ECO:0000256" key="19">
    <source>
        <dbReference type="PROSITE-ProRule" id="PRU00110"/>
    </source>
</evidence>
<dbReference type="InterPro" id="IPR000700">
    <property type="entry name" value="PAS-assoc_C"/>
</dbReference>
<dbReference type="PANTHER" id="PTHR43047:SF72">
    <property type="entry name" value="OSMOSENSING HISTIDINE PROTEIN KINASE SLN1"/>
    <property type="match status" value="1"/>
</dbReference>
<organism evidence="27 28">
    <name type="scientific">Solimicrobium silvestre</name>
    <dbReference type="NCBI Taxonomy" id="2099400"/>
    <lineage>
        <taxon>Bacteria</taxon>
        <taxon>Pseudomonadati</taxon>
        <taxon>Pseudomonadota</taxon>
        <taxon>Betaproteobacteria</taxon>
        <taxon>Burkholderiales</taxon>
        <taxon>Oxalobacteraceae</taxon>
        <taxon>Solimicrobium</taxon>
    </lineage>
</organism>
<keyword evidence="28" id="KW-1185">Reference proteome</keyword>
<dbReference type="EMBL" id="PUGF01000023">
    <property type="protein sequence ID" value="PRC91442.1"/>
    <property type="molecule type" value="Genomic_DNA"/>
</dbReference>
<feature type="chain" id="PRO_5016298877" description="Virulence sensor protein BvgS" evidence="21">
    <location>
        <begin position="25"/>
        <end position="1225"/>
    </location>
</feature>
<dbReference type="PROSITE" id="PS50894">
    <property type="entry name" value="HPT"/>
    <property type="match status" value="1"/>
</dbReference>
<evidence type="ECO:0000259" key="22">
    <source>
        <dbReference type="PROSITE" id="PS50109"/>
    </source>
</evidence>
<keyword evidence="6 20" id="KW-0597">Phosphoprotein</keyword>
<evidence type="ECO:0000256" key="15">
    <source>
        <dbReference type="ARBA" id="ARBA00023026"/>
    </source>
</evidence>
<keyword evidence="13" id="KW-1133">Transmembrane helix</keyword>
<feature type="domain" description="Response regulatory" evidence="23">
    <location>
        <begin position="969"/>
        <end position="1088"/>
    </location>
</feature>
<evidence type="ECO:0000256" key="8">
    <source>
        <dbReference type="ARBA" id="ARBA00022692"/>
    </source>
</evidence>
<dbReference type="SUPFAM" id="SSF53850">
    <property type="entry name" value="Periplasmic binding protein-like II"/>
    <property type="match status" value="2"/>
</dbReference>
<dbReference type="EC" id="2.7.13.3" evidence="3"/>
<dbReference type="PANTHER" id="PTHR43047">
    <property type="entry name" value="TWO-COMPONENT HISTIDINE PROTEIN KINASE"/>
    <property type="match status" value="1"/>
</dbReference>
<keyword evidence="15" id="KW-0843">Virulence</keyword>
<evidence type="ECO:0000259" key="24">
    <source>
        <dbReference type="PROSITE" id="PS50112"/>
    </source>
</evidence>
<dbReference type="InterPro" id="IPR000014">
    <property type="entry name" value="PAS"/>
</dbReference>
<dbReference type="InterPro" id="IPR003661">
    <property type="entry name" value="HisK_dim/P_dom"/>
</dbReference>
<dbReference type="InterPro" id="IPR003594">
    <property type="entry name" value="HATPase_dom"/>
</dbReference>
<dbReference type="CDD" id="cd00088">
    <property type="entry name" value="HPT"/>
    <property type="match status" value="1"/>
</dbReference>
<dbReference type="InterPro" id="IPR049871">
    <property type="entry name" value="BvgS-like_periplasmic2"/>
</dbReference>
<evidence type="ECO:0000313" key="27">
    <source>
        <dbReference type="EMBL" id="PRC91442.1"/>
    </source>
</evidence>
<dbReference type="SMART" id="SM00448">
    <property type="entry name" value="REC"/>
    <property type="match status" value="1"/>
</dbReference>
<keyword evidence="9 21" id="KW-0732">Signal</keyword>
<dbReference type="InterPro" id="IPR008207">
    <property type="entry name" value="Sig_transdc_His_kin_Hpt_dom"/>
</dbReference>
<feature type="signal peptide" evidence="21">
    <location>
        <begin position="1"/>
        <end position="24"/>
    </location>
</feature>
<dbReference type="CDD" id="cd13707">
    <property type="entry name" value="PBP2_BvgS_D2"/>
    <property type="match status" value="1"/>
</dbReference>
<evidence type="ECO:0000256" key="10">
    <source>
        <dbReference type="ARBA" id="ARBA00022741"/>
    </source>
</evidence>
<evidence type="ECO:0000256" key="20">
    <source>
        <dbReference type="PROSITE-ProRule" id="PRU00169"/>
    </source>
</evidence>
<dbReference type="PROSITE" id="PS50112">
    <property type="entry name" value="PAS"/>
    <property type="match status" value="1"/>
</dbReference>
<dbReference type="InterPro" id="IPR036890">
    <property type="entry name" value="HATPase_C_sf"/>
</dbReference>
<keyword evidence="4" id="KW-1003">Cell membrane</keyword>
<evidence type="ECO:0000256" key="21">
    <source>
        <dbReference type="SAM" id="SignalP"/>
    </source>
</evidence>
<dbReference type="Gene3D" id="3.30.565.10">
    <property type="entry name" value="Histidine kinase-like ATPase, C-terminal domain"/>
    <property type="match status" value="1"/>
</dbReference>
<evidence type="ECO:0000256" key="4">
    <source>
        <dbReference type="ARBA" id="ARBA00022475"/>
    </source>
</evidence>
<dbReference type="GO" id="GO:0009927">
    <property type="term" value="F:histidine phosphotransfer kinase activity"/>
    <property type="evidence" value="ECO:0007669"/>
    <property type="project" value="TreeGrafter"/>
</dbReference>
<evidence type="ECO:0000256" key="14">
    <source>
        <dbReference type="ARBA" id="ARBA00023012"/>
    </source>
</evidence>
<dbReference type="CDD" id="cd13705">
    <property type="entry name" value="PBP2_BvgS_D1"/>
    <property type="match status" value="1"/>
</dbReference>
<keyword evidence="14" id="KW-0902">Two-component regulatory system</keyword>
<keyword evidence="16" id="KW-0472">Membrane</keyword>
<dbReference type="InterPro" id="IPR001789">
    <property type="entry name" value="Sig_transdc_resp-reg_receiver"/>
</dbReference>
<dbReference type="GO" id="GO:0000155">
    <property type="term" value="F:phosphorelay sensor kinase activity"/>
    <property type="evidence" value="ECO:0007669"/>
    <property type="project" value="InterPro"/>
</dbReference>
<dbReference type="SMART" id="SM00091">
    <property type="entry name" value="PAS"/>
    <property type="match status" value="1"/>
</dbReference>
<evidence type="ECO:0000256" key="11">
    <source>
        <dbReference type="ARBA" id="ARBA00022777"/>
    </source>
</evidence>
<dbReference type="Pfam" id="PF00497">
    <property type="entry name" value="SBP_bac_3"/>
    <property type="match status" value="2"/>
</dbReference>
<evidence type="ECO:0000256" key="3">
    <source>
        <dbReference type="ARBA" id="ARBA00012438"/>
    </source>
</evidence>
<evidence type="ECO:0000256" key="12">
    <source>
        <dbReference type="ARBA" id="ARBA00022840"/>
    </source>
</evidence>
<keyword evidence="10" id="KW-0547">Nucleotide-binding</keyword>
<feature type="modified residue" description="4-aspartylphosphate" evidence="20">
    <location>
        <position position="1018"/>
    </location>
</feature>
<dbReference type="InterPro" id="IPR004358">
    <property type="entry name" value="Sig_transdc_His_kin-like_C"/>
</dbReference>
<keyword evidence="8" id="KW-0812">Transmembrane</keyword>
<dbReference type="FunFam" id="3.30.565.10:FF:000010">
    <property type="entry name" value="Sensor histidine kinase RcsC"/>
    <property type="match status" value="1"/>
</dbReference>
<feature type="domain" description="PAC" evidence="25">
    <location>
        <begin position="652"/>
        <end position="707"/>
    </location>
</feature>
<dbReference type="Proteomes" id="UP000237839">
    <property type="component" value="Unassembled WGS sequence"/>
</dbReference>
<evidence type="ECO:0000256" key="9">
    <source>
        <dbReference type="ARBA" id="ARBA00022729"/>
    </source>
</evidence>
<evidence type="ECO:0000256" key="1">
    <source>
        <dbReference type="ARBA" id="ARBA00000085"/>
    </source>
</evidence>
<feature type="domain" description="PAS" evidence="24">
    <location>
        <begin position="582"/>
        <end position="653"/>
    </location>
</feature>
<keyword evidence="7" id="KW-0808">Transferase</keyword>
<evidence type="ECO:0000259" key="23">
    <source>
        <dbReference type="PROSITE" id="PS50110"/>
    </source>
</evidence>
<dbReference type="SMART" id="SM00062">
    <property type="entry name" value="PBPb"/>
    <property type="match status" value="2"/>
</dbReference>
<dbReference type="OrthoDB" id="567977at2"/>
<dbReference type="InterPro" id="IPR011006">
    <property type="entry name" value="CheY-like_superfamily"/>
</dbReference>
<keyword evidence="11" id="KW-0418">Kinase</keyword>
<name>A0A2S9GUN1_9BURK</name>
<dbReference type="CDD" id="cd16922">
    <property type="entry name" value="HATPase_EvgS-ArcB-TorS-like"/>
    <property type="match status" value="1"/>
</dbReference>
<dbReference type="PRINTS" id="PR00344">
    <property type="entry name" value="BCTRLSENSOR"/>
</dbReference>
<keyword evidence="5" id="KW-0997">Cell inner membrane</keyword>
<dbReference type="GO" id="GO:0005886">
    <property type="term" value="C:plasma membrane"/>
    <property type="evidence" value="ECO:0007669"/>
    <property type="project" value="UniProtKB-SubCell"/>
</dbReference>
<comment type="subcellular location">
    <subcellularLocation>
        <location evidence="2">Cell inner membrane</location>
        <topology evidence="2">Multi-pass membrane protein</topology>
    </subcellularLocation>
</comment>
<feature type="modified residue" description="Phosphohistidine" evidence="19">
    <location>
        <position position="1156"/>
    </location>
</feature>
<dbReference type="NCBIfam" id="TIGR00229">
    <property type="entry name" value="sensory_box"/>
    <property type="match status" value="1"/>
</dbReference>
<dbReference type="Gene3D" id="1.10.287.130">
    <property type="match status" value="1"/>
</dbReference>
<comment type="caution">
    <text evidence="27">The sequence shown here is derived from an EMBL/GenBank/DDBJ whole genome shotgun (WGS) entry which is preliminary data.</text>
</comment>
<dbReference type="PROSITE" id="PS50109">
    <property type="entry name" value="HIS_KIN"/>
    <property type="match status" value="1"/>
</dbReference>
<dbReference type="SUPFAM" id="SSF55785">
    <property type="entry name" value="PYP-like sensor domain (PAS domain)"/>
    <property type="match status" value="1"/>
</dbReference>
<accession>A0A2S9GUN1</accession>
<evidence type="ECO:0000259" key="25">
    <source>
        <dbReference type="PROSITE" id="PS50113"/>
    </source>
</evidence>
<dbReference type="InterPro" id="IPR035965">
    <property type="entry name" value="PAS-like_dom_sf"/>
</dbReference>
<dbReference type="CDD" id="cd00130">
    <property type="entry name" value="PAS"/>
    <property type="match status" value="1"/>
</dbReference>
<dbReference type="InterPro" id="IPR005467">
    <property type="entry name" value="His_kinase_dom"/>
</dbReference>
<evidence type="ECO:0000256" key="17">
    <source>
        <dbReference type="ARBA" id="ARBA00058004"/>
    </source>
</evidence>
<evidence type="ECO:0000256" key="18">
    <source>
        <dbReference type="ARBA" id="ARBA00070152"/>
    </source>
</evidence>
<dbReference type="CDD" id="cd00082">
    <property type="entry name" value="HisKA"/>
    <property type="match status" value="1"/>
</dbReference>
<dbReference type="Gene3D" id="1.20.120.160">
    <property type="entry name" value="HPT domain"/>
    <property type="match status" value="1"/>
</dbReference>
<dbReference type="PROSITE" id="PS50113">
    <property type="entry name" value="PAC"/>
    <property type="match status" value="1"/>
</dbReference>
<evidence type="ECO:0000313" key="28">
    <source>
        <dbReference type="Proteomes" id="UP000237839"/>
    </source>
</evidence>
<dbReference type="Pfam" id="PF08448">
    <property type="entry name" value="PAS_4"/>
    <property type="match status" value="1"/>
</dbReference>
<dbReference type="SMART" id="SM00073">
    <property type="entry name" value="HPT"/>
    <property type="match status" value="1"/>
</dbReference>
<protein>
    <recommendedName>
        <fullName evidence="18">Virulence sensor protein BvgS</fullName>
        <ecNumber evidence="3">2.7.13.3</ecNumber>
    </recommendedName>
</protein>
<dbReference type="InterPro" id="IPR049870">
    <property type="entry name" value="BvgS-like_periplasmic1"/>
</dbReference>
<dbReference type="Gene3D" id="3.30.450.20">
    <property type="entry name" value="PAS domain"/>
    <property type="match status" value="1"/>
</dbReference>
<proteinExistence type="predicted"/>
<evidence type="ECO:0000256" key="13">
    <source>
        <dbReference type="ARBA" id="ARBA00022989"/>
    </source>
</evidence>
<dbReference type="GO" id="GO:0005524">
    <property type="term" value="F:ATP binding"/>
    <property type="evidence" value="ECO:0007669"/>
    <property type="project" value="UniProtKB-KW"/>
</dbReference>
<dbReference type="Pfam" id="PF01627">
    <property type="entry name" value="Hpt"/>
    <property type="match status" value="1"/>
</dbReference>
<dbReference type="Gene3D" id="3.40.50.2300">
    <property type="match status" value="1"/>
</dbReference>
<dbReference type="SMART" id="SM00388">
    <property type="entry name" value="HisKA"/>
    <property type="match status" value="1"/>
</dbReference>
<dbReference type="InterPro" id="IPR013656">
    <property type="entry name" value="PAS_4"/>
</dbReference>
<dbReference type="Gene3D" id="3.40.190.10">
    <property type="entry name" value="Periplasmic binding protein-like II"/>
    <property type="match status" value="4"/>
</dbReference>
<comment type="catalytic activity">
    <reaction evidence="1">
        <text>ATP + protein L-histidine = ADP + protein N-phospho-L-histidine.</text>
        <dbReference type="EC" id="2.7.13.3"/>
    </reaction>
</comment>
<dbReference type="AlphaFoldDB" id="A0A2S9GUN1"/>
<dbReference type="SMART" id="SM00387">
    <property type="entry name" value="HATPase_c"/>
    <property type="match status" value="1"/>
</dbReference>
<dbReference type="Pfam" id="PF00072">
    <property type="entry name" value="Response_reg"/>
    <property type="match status" value="1"/>
</dbReference>
<dbReference type="InterPro" id="IPR036097">
    <property type="entry name" value="HisK_dim/P_sf"/>
</dbReference>
<dbReference type="CDD" id="cd17546">
    <property type="entry name" value="REC_hyHK_CKI1_RcsC-like"/>
    <property type="match status" value="1"/>
</dbReference>
<dbReference type="InterPro" id="IPR001638">
    <property type="entry name" value="Solute-binding_3/MltF_N"/>
</dbReference>
<keyword evidence="12" id="KW-0067">ATP-binding</keyword>
<evidence type="ECO:0000256" key="6">
    <source>
        <dbReference type="ARBA" id="ARBA00022553"/>
    </source>
</evidence>
<dbReference type="Pfam" id="PF02518">
    <property type="entry name" value="HATPase_c"/>
    <property type="match status" value="1"/>
</dbReference>
<dbReference type="SUPFAM" id="SSF47384">
    <property type="entry name" value="Homodimeric domain of signal transducing histidine kinase"/>
    <property type="match status" value="1"/>
</dbReference>
<evidence type="ECO:0000256" key="7">
    <source>
        <dbReference type="ARBA" id="ARBA00022679"/>
    </source>
</evidence>
<dbReference type="InterPro" id="IPR036641">
    <property type="entry name" value="HPT_dom_sf"/>
</dbReference>
<evidence type="ECO:0000256" key="2">
    <source>
        <dbReference type="ARBA" id="ARBA00004429"/>
    </source>
</evidence>
<feature type="domain" description="Histidine kinase" evidence="22">
    <location>
        <begin position="725"/>
        <end position="947"/>
    </location>
</feature>
<dbReference type="SUPFAM" id="SSF52172">
    <property type="entry name" value="CheY-like"/>
    <property type="match status" value="1"/>
</dbReference>
<feature type="domain" description="HPt" evidence="26">
    <location>
        <begin position="1117"/>
        <end position="1212"/>
    </location>
</feature>
<comment type="function">
    <text evidence="17">Member of the two-component regulatory system BvgS/BvgA. Phosphorylates BvgA via a four-step phosphorelay in response to environmental signals.</text>
</comment>
<dbReference type="SUPFAM" id="SSF55874">
    <property type="entry name" value="ATPase domain of HSP90 chaperone/DNA topoisomerase II/histidine kinase"/>
    <property type="match status" value="1"/>
</dbReference>
<dbReference type="Pfam" id="PF00512">
    <property type="entry name" value="HisKA"/>
    <property type="match status" value="1"/>
</dbReference>
<dbReference type="SUPFAM" id="SSF47226">
    <property type="entry name" value="Histidine-containing phosphotransfer domain, HPT domain"/>
    <property type="match status" value="1"/>
</dbReference>
<reference evidence="27 28" key="1">
    <citation type="submission" date="2018-02" db="EMBL/GenBank/DDBJ databases">
        <title>Solimicrobium silvestre gen. nov., sp. nov., isolated from alpine forest soil.</title>
        <authorList>
            <person name="Margesin R."/>
            <person name="Albuquerque L."/>
            <person name="Zhang D.-C."/>
            <person name="Froufe H.J.C."/>
            <person name="Severino R."/>
            <person name="Roxo I."/>
            <person name="Egas C."/>
            <person name="Da Costa M.S."/>
        </authorList>
    </citation>
    <scope>NUCLEOTIDE SEQUENCE [LARGE SCALE GENOMIC DNA]</scope>
    <source>
        <strain evidence="27 28">S20-91</strain>
    </source>
</reference>
<evidence type="ECO:0000259" key="26">
    <source>
        <dbReference type="PROSITE" id="PS50894"/>
    </source>
</evidence>
<evidence type="ECO:0000256" key="16">
    <source>
        <dbReference type="ARBA" id="ARBA00023136"/>
    </source>
</evidence>
<dbReference type="PROSITE" id="PS50110">
    <property type="entry name" value="RESPONSE_REGULATORY"/>
    <property type="match status" value="1"/>
</dbReference>